<dbReference type="Gene3D" id="3.40.50.1820">
    <property type="entry name" value="alpha/beta hydrolase"/>
    <property type="match status" value="1"/>
</dbReference>
<keyword evidence="2" id="KW-0378">Hydrolase</keyword>
<name>A0A6G7YK57_9ACTN</name>
<dbReference type="Proteomes" id="UP000502035">
    <property type="component" value="Chromosome"/>
</dbReference>
<proteinExistence type="predicted"/>
<evidence type="ECO:0000256" key="1">
    <source>
        <dbReference type="SAM" id="MobiDB-lite"/>
    </source>
</evidence>
<protein>
    <submittedName>
        <fullName evidence="2">Alpha/beta hydrolase</fullName>
    </submittedName>
</protein>
<dbReference type="SUPFAM" id="SSF53474">
    <property type="entry name" value="alpha/beta-Hydrolases"/>
    <property type="match status" value="1"/>
</dbReference>
<evidence type="ECO:0000313" key="3">
    <source>
        <dbReference type="Proteomes" id="UP000502035"/>
    </source>
</evidence>
<sequence>MSTRTEPGLLDALALLAQATDEVLVDTARDTHLAVVDRIHRLLDRQLGSTSVVTGRSHRLIAGSVYAGVGVSLSAVTAGLDLAARSGAGPLLETSPRSEFVRSAVNGLIGDRIERERPRLAITMAPRAAGRDVPLTSEGLASTYADASGRVVVFLHGLCENENYWRRGASRRGTTYATELAARGWTPVMLRANTGLAVRSNGVTLAALLEKLVEQWPTDVTRLALVGHSMGDSSSGPRRRCRGSGPGATGSVTSSRSARPTWGLRSPAASSAAAAGSVGSRRWRVSAGSWTSGPRESTT</sequence>
<keyword evidence="3" id="KW-1185">Reference proteome</keyword>
<dbReference type="InterPro" id="IPR029058">
    <property type="entry name" value="AB_hydrolase_fold"/>
</dbReference>
<feature type="compositionally biased region" description="Polar residues" evidence="1">
    <location>
        <begin position="288"/>
        <end position="299"/>
    </location>
</feature>
<dbReference type="GO" id="GO:0016787">
    <property type="term" value="F:hydrolase activity"/>
    <property type="evidence" value="ECO:0007669"/>
    <property type="project" value="UniProtKB-KW"/>
</dbReference>
<reference evidence="2 3" key="1">
    <citation type="submission" date="2020-03" db="EMBL/GenBank/DDBJ databases">
        <title>Nocardioides sp. nov., isolated from fish.</title>
        <authorList>
            <person name="Hyun D.-W."/>
            <person name="Bae J.-W."/>
        </authorList>
    </citation>
    <scope>NUCLEOTIDE SEQUENCE [LARGE SCALE GENOMIC DNA]</scope>
    <source>
        <strain evidence="2 3">HDW12A</strain>
    </source>
</reference>
<feature type="region of interest" description="Disordered" evidence="1">
    <location>
        <begin position="227"/>
        <end position="299"/>
    </location>
</feature>
<accession>A0A6G7YK57</accession>
<organism evidence="2 3">
    <name type="scientific">Nocardioides piscis</name>
    <dbReference type="NCBI Taxonomy" id="2714938"/>
    <lineage>
        <taxon>Bacteria</taxon>
        <taxon>Bacillati</taxon>
        <taxon>Actinomycetota</taxon>
        <taxon>Actinomycetes</taxon>
        <taxon>Propionibacteriales</taxon>
        <taxon>Nocardioidaceae</taxon>
        <taxon>Nocardioides</taxon>
    </lineage>
</organism>
<dbReference type="KEGG" id="npi:G7071_18360"/>
<dbReference type="AlphaFoldDB" id="A0A6G7YK57"/>
<dbReference type="RefSeq" id="WP_166320789.1">
    <property type="nucleotide sequence ID" value="NZ_CP049866.1"/>
</dbReference>
<feature type="compositionally biased region" description="Low complexity" evidence="1">
    <location>
        <begin position="266"/>
        <end position="280"/>
    </location>
</feature>
<dbReference type="EMBL" id="CP049866">
    <property type="protein sequence ID" value="QIK77106.1"/>
    <property type="molecule type" value="Genomic_DNA"/>
</dbReference>
<evidence type="ECO:0000313" key="2">
    <source>
        <dbReference type="EMBL" id="QIK77106.1"/>
    </source>
</evidence>
<gene>
    <name evidence="2" type="ORF">G7071_18360</name>
</gene>